<dbReference type="PRINTS" id="PR00237">
    <property type="entry name" value="GPCRRHODOPSN"/>
</dbReference>
<feature type="transmembrane region" description="Helical" evidence="9">
    <location>
        <begin position="138"/>
        <end position="157"/>
    </location>
</feature>
<keyword evidence="4 8" id="KW-0297">G-protein coupled receptor</keyword>
<dbReference type="PANTHER" id="PTHR24235">
    <property type="entry name" value="NEUROPEPTIDE Y RECEPTOR"/>
    <property type="match status" value="1"/>
</dbReference>
<comment type="subcellular location">
    <subcellularLocation>
        <location evidence="1">Membrane</location>
        <topology evidence="1">Multi-pass membrane protein</topology>
    </subcellularLocation>
</comment>
<evidence type="ECO:0000256" key="7">
    <source>
        <dbReference type="ARBA" id="ARBA00023224"/>
    </source>
</evidence>
<dbReference type="InterPro" id="IPR017452">
    <property type="entry name" value="GPCR_Rhodpsn_7TM"/>
</dbReference>
<protein>
    <recommendedName>
        <fullName evidence="10">G-protein coupled receptors family 1 profile domain-containing protein</fullName>
    </recommendedName>
</protein>
<keyword evidence="5 9" id="KW-0472">Membrane</keyword>
<sequence>MFILNLAASDVMMCLLSLPITPVTNIYKNWYFGNALCHLIPCVQGVSIFICTFSLGAIAVDRYILVVKPHKKPLSRRGAVFATLILWSLSFIVTLPYAFNMEMVDFSSQGVCGKFCTERWTTALARRSYTMVVMFSQFALPFTLMAFCYAHIFLVLNRRAKVKLRRMDERSIALENSLPSRTYQVSERKENETNEPVNSFLDKQEKERQRLIQQNRRTTYILVAMVVWFGLTWLPHNVVSLIIEYDETQTFFRLFGREELDISYLLNLFTHW</sequence>
<evidence type="ECO:0000256" key="5">
    <source>
        <dbReference type="ARBA" id="ARBA00023136"/>
    </source>
</evidence>
<dbReference type="OrthoDB" id="9046662at2759"/>
<dbReference type="Pfam" id="PF00001">
    <property type="entry name" value="7tm_1"/>
    <property type="match status" value="1"/>
</dbReference>
<evidence type="ECO:0000256" key="3">
    <source>
        <dbReference type="ARBA" id="ARBA00022989"/>
    </source>
</evidence>
<comment type="similarity">
    <text evidence="8">Belongs to the G-protein coupled receptor 1 family.</text>
</comment>
<dbReference type="PANTHER" id="PTHR24235:SF27">
    <property type="entry name" value="NEUROPEPTIDE RECEPTOR NPR-1"/>
    <property type="match status" value="1"/>
</dbReference>
<feature type="domain" description="G-protein coupled receptors family 1 profile" evidence="10">
    <location>
        <begin position="1"/>
        <end position="272"/>
    </location>
</feature>
<keyword evidence="7 8" id="KW-0807">Transducer</keyword>
<dbReference type="AlphaFoldDB" id="A0A3P7IYC2"/>
<evidence type="ECO:0000259" key="10">
    <source>
        <dbReference type="PROSITE" id="PS50262"/>
    </source>
</evidence>
<evidence type="ECO:0000256" key="4">
    <source>
        <dbReference type="ARBA" id="ARBA00023040"/>
    </source>
</evidence>
<keyword evidence="3 9" id="KW-1133">Transmembrane helix</keyword>
<keyword evidence="12" id="KW-1185">Reference proteome</keyword>
<organism evidence="11 12">
    <name type="scientific">Strongylus vulgaris</name>
    <name type="common">Blood worm</name>
    <dbReference type="NCBI Taxonomy" id="40348"/>
    <lineage>
        <taxon>Eukaryota</taxon>
        <taxon>Metazoa</taxon>
        <taxon>Ecdysozoa</taxon>
        <taxon>Nematoda</taxon>
        <taxon>Chromadorea</taxon>
        <taxon>Rhabditida</taxon>
        <taxon>Rhabditina</taxon>
        <taxon>Rhabditomorpha</taxon>
        <taxon>Strongyloidea</taxon>
        <taxon>Strongylidae</taxon>
        <taxon>Strongylus</taxon>
    </lineage>
</organism>
<gene>
    <name evidence="11" type="ORF">SVUK_LOCUS10484</name>
</gene>
<dbReference type="SUPFAM" id="SSF81321">
    <property type="entry name" value="Family A G protein-coupled receptor-like"/>
    <property type="match status" value="1"/>
</dbReference>
<evidence type="ECO:0000256" key="2">
    <source>
        <dbReference type="ARBA" id="ARBA00022692"/>
    </source>
</evidence>
<dbReference type="Gene3D" id="1.20.1070.10">
    <property type="entry name" value="Rhodopsin 7-helix transmembrane proteins"/>
    <property type="match status" value="1"/>
</dbReference>
<evidence type="ECO:0000256" key="1">
    <source>
        <dbReference type="ARBA" id="ARBA00004141"/>
    </source>
</evidence>
<evidence type="ECO:0000256" key="9">
    <source>
        <dbReference type="SAM" id="Phobius"/>
    </source>
</evidence>
<evidence type="ECO:0000256" key="6">
    <source>
        <dbReference type="ARBA" id="ARBA00023170"/>
    </source>
</evidence>
<dbReference type="GO" id="GO:0042923">
    <property type="term" value="F:neuropeptide binding"/>
    <property type="evidence" value="ECO:0007669"/>
    <property type="project" value="TreeGrafter"/>
</dbReference>
<feature type="transmembrane region" description="Helical" evidence="9">
    <location>
        <begin position="38"/>
        <end position="60"/>
    </location>
</feature>
<dbReference type="PROSITE" id="PS00237">
    <property type="entry name" value="G_PROTEIN_RECEP_F1_1"/>
    <property type="match status" value="1"/>
</dbReference>
<evidence type="ECO:0000313" key="11">
    <source>
        <dbReference type="EMBL" id="VDM75486.1"/>
    </source>
</evidence>
<feature type="transmembrane region" description="Helical" evidence="9">
    <location>
        <begin position="80"/>
        <end position="99"/>
    </location>
</feature>
<keyword evidence="6 8" id="KW-0675">Receptor</keyword>
<dbReference type="EMBL" id="UYYB01095389">
    <property type="protein sequence ID" value="VDM75486.1"/>
    <property type="molecule type" value="Genomic_DNA"/>
</dbReference>
<feature type="transmembrane region" description="Helical" evidence="9">
    <location>
        <begin position="218"/>
        <end position="236"/>
    </location>
</feature>
<proteinExistence type="inferred from homology"/>
<evidence type="ECO:0000256" key="8">
    <source>
        <dbReference type="RuleBase" id="RU000688"/>
    </source>
</evidence>
<accession>A0A3P7IYC2</accession>
<dbReference type="GO" id="GO:0008188">
    <property type="term" value="F:neuropeptide receptor activity"/>
    <property type="evidence" value="ECO:0007669"/>
    <property type="project" value="TreeGrafter"/>
</dbReference>
<dbReference type="InterPro" id="IPR000276">
    <property type="entry name" value="GPCR_Rhodpsn"/>
</dbReference>
<dbReference type="GO" id="GO:0005886">
    <property type="term" value="C:plasma membrane"/>
    <property type="evidence" value="ECO:0007669"/>
    <property type="project" value="TreeGrafter"/>
</dbReference>
<dbReference type="GO" id="GO:0043005">
    <property type="term" value="C:neuron projection"/>
    <property type="evidence" value="ECO:0007669"/>
    <property type="project" value="TreeGrafter"/>
</dbReference>
<dbReference type="Proteomes" id="UP000270094">
    <property type="component" value="Unassembled WGS sequence"/>
</dbReference>
<dbReference type="PROSITE" id="PS50262">
    <property type="entry name" value="G_PROTEIN_RECEP_F1_2"/>
    <property type="match status" value="1"/>
</dbReference>
<keyword evidence="2 8" id="KW-0812">Transmembrane</keyword>
<name>A0A3P7IYC2_STRVU</name>
<reference evidence="11 12" key="1">
    <citation type="submission" date="2018-11" db="EMBL/GenBank/DDBJ databases">
        <authorList>
            <consortium name="Pathogen Informatics"/>
        </authorList>
    </citation>
    <scope>NUCLEOTIDE SEQUENCE [LARGE SCALE GENOMIC DNA]</scope>
</reference>
<evidence type="ECO:0000313" key="12">
    <source>
        <dbReference type="Proteomes" id="UP000270094"/>
    </source>
</evidence>